<name>A0AAW7JPP9_9BACT</name>
<protein>
    <submittedName>
        <fullName evidence="4">Porin family protein</fullName>
    </submittedName>
</protein>
<reference evidence="4" key="1">
    <citation type="submission" date="2023-06" db="EMBL/GenBank/DDBJ databases">
        <authorList>
            <person name="Zeman M."/>
            <person name="Kubasova T."/>
            <person name="Jahodarova E."/>
            <person name="Nykrynova M."/>
            <person name="Rychlik I."/>
        </authorList>
    </citation>
    <scope>NUCLEOTIDE SEQUENCE</scope>
    <source>
        <strain evidence="4">ET15</strain>
        <strain evidence="3">ET37</strain>
    </source>
</reference>
<keyword evidence="5" id="KW-1185">Reference proteome</keyword>
<accession>A0AAW7JPP9</accession>
<evidence type="ECO:0000256" key="1">
    <source>
        <dbReference type="SAM" id="SignalP"/>
    </source>
</evidence>
<dbReference type="AlphaFoldDB" id="A0AAW7JPP9"/>
<dbReference type="Pfam" id="PF13568">
    <property type="entry name" value="OMP_b-brl_2"/>
    <property type="match status" value="1"/>
</dbReference>
<reference evidence="4" key="2">
    <citation type="submission" date="2023-08" db="EMBL/GenBank/DDBJ databases">
        <title>Identification and characterization of horizontal gene transfer across gut microbiota members of farm animals based on homology search.</title>
        <authorList>
            <person name="Schwarzerova J."/>
            <person name="Nykrynova M."/>
            <person name="Jureckova K."/>
            <person name="Cejkova D."/>
            <person name="Rychlik I."/>
        </authorList>
    </citation>
    <scope>NUCLEOTIDE SEQUENCE</scope>
    <source>
        <strain evidence="4">ET15</strain>
        <strain evidence="3">ET37</strain>
    </source>
</reference>
<feature type="signal peptide" evidence="1">
    <location>
        <begin position="1"/>
        <end position="20"/>
    </location>
</feature>
<feature type="domain" description="Outer membrane protein beta-barrel" evidence="2">
    <location>
        <begin position="26"/>
        <end position="213"/>
    </location>
</feature>
<evidence type="ECO:0000313" key="6">
    <source>
        <dbReference type="Proteomes" id="UP001168478"/>
    </source>
</evidence>
<keyword evidence="1" id="KW-0732">Signal</keyword>
<proteinExistence type="predicted"/>
<comment type="caution">
    <text evidence="4">The sequence shown here is derived from an EMBL/GenBank/DDBJ whole genome shotgun (WGS) entry which is preliminary data.</text>
</comment>
<evidence type="ECO:0000313" key="3">
    <source>
        <dbReference type="EMBL" id="MDN0022266.1"/>
    </source>
</evidence>
<gene>
    <name evidence="3" type="ORF">QVN81_04395</name>
    <name evidence="4" type="ORF">QVN84_04930</name>
</gene>
<dbReference type="Proteomes" id="UP001168478">
    <property type="component" value="Unassembled WGS sequence"/>
</dbReference>
<dbReference type="EMBL" id="JAUEIE010000003">
    <property type="protein sequence ID" value="MDN0022266.1"/>
    <property type="molecule type" value="Genomic_DNA"/>
</dbReference>
<evidence type="ECO:0000313" key="4">
    <source>
        <dbReference type="EMBL" id="MDN0024865.1"/>
    </source>
</evidence>
<sequence>MRRFATTMILILACVSHALSQTRTVQNRPYTDLRPFHFGVVVGTHLQDLELLNAGPQIITNEDGTTVETLVTADQDRWDTGFNVGVVGEYRISTYFQFRVAPTLYFGNRHITFRDMTDLDPEGKPREHNQNLKSVYISSALDLIFAAPRFNNHRPYLIAGVNPMINLSGKSTDYIRLKRYDICAEVGFGCDFYLPFFKLRPELKFMYGLGNSLDTTHADRLRDRNMLRFAKSVKEAHTKMIVLSFYFE</sequence>
<dbReference type="EMBL" id="JAUEIF010000003">
    <property type="protein sequence ID" value="MDN0024865.1"/>
    <property type="molecule type" value="Genomic_DNA"/>
</dbReference>
<evidence type="ECO:0000259" key="2">
    <source>
        <dbReference type="Pfam" id="PF13568"/>
    </source>
</evidence>
<dbReference type="InterPro" id="IPR025665">
    <property type="entry name" value="Beta-barrel_OMP_2"/>
</dbReference>
<organism evidence="4 6">
    <name type="scientific">Leyella lascolaii</name>
    <dbReference type="NCBI Taxonomy" id="1776379"/>
    <lineage>
        <taxon>Bacteria</taxon>
        <taxon>Pseudomonadati</taxon>
        <taxon>Bacteroidota</taxon>
        <taxon>Bacteroidia</taxon>
        <taxon>Bacteroidales</taxon>
        <taxon>Prevotellaceae</taxon>
        <taxon>Leyella</taxon>
    </lineage>
</organism>
<evidence type="ECO:0000313" key="5">
    <source>
        <dbReference type="Proteomes" id="UP001167831"/>
    </source>
</evidence>
<feature type="chain" id="PRO_5043925096" evidence="1">
    <location>
        <begin position="21"/>
        <end position="248"/>
    </location>
</feature>
<dbReference type="Proteomes" id="UP001167831">
    <property type="component" value="Unassembled WGS sequence"/>
</dbReference>
<dbReference type="RefSeq" id="WP_289824872.1">
    <property type="nucleotide sequence ID" value="NZ_JAUEIE010000003.1"/>
</dbReference>